<comment type="subcellular location">
    <subcellularLocation>
        <location evidence="1">Cell membrane</location>
        <topology evidence="1">Multi-pass membrane protein</topology>
    </subcellularLocation>
</comment>
<dbReference type="AlphaFoldDB" id="L9WZR4"/>
<evidence type="ECO:0000256" key="5">
    <source>
        <dbReference type="ARBA" id="ARBA00023136"/>
    </source>
</evidence>
<feature type="transmembrane region" description="Helical" evidence="6">
    <location>
        <begin position="349"/>
        <end position="368"/>
    </location>
</feature>
<evidence type="ECO:0000256" key="4">
    <source>
        <dbReference type="ARBA" id="ARBA00022989"/>
    </source>
</evidence>
<dbReference type="GO" id="GO:0005886">
    <property type="term" value="C:plasma membrane"/>
    <property type="evidence" value="ECO:0007669"/>
    <property type="project" value="UniProtKB-SubCell"/>
</dbReference>
<feature type="transmembrane region" description="Helical" evidence="6">
    <location>
        <begin position="219"/>
        <end position="241"/>
    </location>
</feature>
<proteinExistence type="predicted"/>
<keyword evidence="4 6" id="KW-1133">Transmembrane helix</keyword>
<feature type="transmembrane region" description="Helical" evidence="6">
    <location>
        <begin position="74"/>
        <end position="97"/>
    </location>
</feature>
<evidence type="ECO:0000256" key="1">
    <source>
        <dbReference type="ARBA" id="ARBA00004651"/>
    </source>
</evidence>
<keyword evidence="3 6" id="KW-0812">Transmembrane</keyword>
<reference evidence="7 8" key="1">
    <citation type="journal article" date="2014" name="PLoS Genet.">
        <title>Phylogenetically driven sequencing of extremely halophilic archaea reveals strategies for static and dynamic osmo-response.</title>
        <authorList>
            <person name="Becker E.A."/>
            <person name="Seitzer P.M."/>
            <person name="Tritt A."/>
            <person name="Larsen D."/>
            <person name="Krusor M."/>
            <person name="Yao A.I."/>
            <person name="Wu D."/>
            <person name="Madern D."/>
            <person name="Eisen J.A."/>
            <person name="Darling A.E."/>
            <person name="Facciotti M.T."/>
        </authorList>
    </citation>
    <scope>NUCLEOTIDE SEQUENCE [LARGE SCALE GENOMIC DNA]</scope>
    <source>
        <strain evidence="7 8">DSM 10524</strain>
    </source>
</reference>
<comment type="caution">
    <text evidence="7">The sequence shown here is derived from an EMBL/GenBank/DDBJ whole genome shotgun (WGS) entry which is preliminary data.</text>
</comment>
<evidence type="ECO:0000256" key="3">
    <source>
        <dbReference type="ARBA" id="ARBA00022692"/>
    </source>
</evidence>
<protein>
    <submittedName>
        <fullName evidence="7">Membrane protein involved in the export of O-antigen and teichoic acid</fullName>
    </submittedName>
</protein>
<feature type="transmembrane region" description="Helical" evidence="6">
    <location>
        <begin position="41"/>
        <end position="62"/>
    </location>
</feature>
<feature type="transmembrane region" description="Helical" evidence="6">
    <location>
        <begin position="407"/>
        <end position="429"/>
    </location>
</feature>
<evidence type="ECO:0000313" key="8">
    <source>
        <dbReference type="Proteomes" id="UP000011688"/>
    </source>
</evidence>
<dbReference type="STRING" id="1227497.C491_17674"/>
<dbReference type="OrthoDB" id="112053at2157"/>
<feature type="transmembrane region" description="Helical" evidence="6">
    <location>
        <begin position="307"/>
        <end position="328"/>
    </location>
</feature>
<name>L9WZR4_9EURY</name>
<evidence type="ECO:0000256" key="2">
    <source>
        <dbReference type="ARBA" id="ARBA00022475"/>
    </source>
</evidence>
<dbReference type="RefSeq" id="WP_005558587.1">
    <property type="nucleotide sequence ID" value="NZ_AOIB01000033.1"/>
</dbReference>
<feature type="transmembrane region" description="Helical" evidence="6">
    <location>
        <begin position="166"/>
        <end position="184"/>
    </location>
</feature>
<dbReference type="EMBL" id="AOIB01000033">
    <property type="protein sequence ID" value="ELY54950.1"/>
    <property type="molecule type" value="Genomic_DNA"/>
</dbReference>
<evidence type="ECO:0000313" key="7">
    <source>
        <dbReference type="EMBL" id="ELY54950.1"/>
    </source>
</evidence>
<accession>L9WZR4</accession>
<evidence type="ECO:0000256" key="6">
    <source>
        <dbReference type="SAM" id="Phobius"/>
    </source>
</evidence>
<dbReference type="PANTHER" id="PTHR30250:SF11">
    <property type="entry name" value="O-ANTIGEN TRANSPORTER-RELATED"/>
    <property type="match status" value="1"/>
</dbReference>
<gene>
    <name evidence="7" type="ORF">C491_17674</name>
</gene>
<keyword evidence="5 6" id="KW-0472">Membrane</keyword>
<organism evidence="7 8">
    <name type="scientific">Natronococcus amylolyticus DSM 10524</name>
    <dbReference type="NCBI Taxonomy" id="1227497"/>
    <lineage>
        <taxon>Archaea</taxon>
        <taxon>Methanobacteriati</taxon>
        <taxon>Methanobacteriota</taxon>
        <taxon>Stenosarchaea group</taxon>
        <taxon>Halobacteria</taxon>
        <taxon>Halobacteriales</taxon>
        <taxon>Natrialbaceae</taxon>
        <taxon>Natronococcus</taxon>
    </lineage>
</organism>
<sequence length="470" mass="51180">MDLIKSGAKILSARSISSGIKFLGLAYFARTVGATELGIFFMFQAILSFLVIPSNLGIRLAVEKRISEGTNKSKYLTTGFLIKALLLFVVSISIMITSDYLTMYLGEDLTLLLIIALAARELSDLLIATIRGELRVGDTAIIQLAYAVSWIGAGVVLTTVGYGLYGLVYSLIFGYVVKLIWAFYRKRTTFGRPNLTLGWSLVSYGIYSIIPSIDGEVHNWMDIFLISIFMTPAAVAAYEFAWRVSQAFKVLIGAISETIFPQISAWNESDSVKSLERLIPRAITPGLIFVFPAAGGAWLLSEEILRFAFGAEYTVAAAALVILMIGKAPRMIRAVIGKCLLGINRADRVTIASIVDIVGNIALNLLLIPSYGLAGAALGTTLSLTIGFLVRWWYLSQELTVTIDWKTATWCLGATTVMTIILWAILTVIEVSSILSLMAVITIGAVVYFSVLALNHELRAEVQSVMGSFS</sequence>
<feature type="transmembrane region" description="Helical" evidence="6">
    <location>
        <begin position="196"/>
        <end position="213"/>
    </location>
</feature>
<keyword evidence="2" id="KW-1003">Cell membrane</keyword>
<dbReference type="PANTHER" id="PTHR30250">
    <property type="entry name" value="PST FAMILY PREDICTED COLANIC ACID TRANSPORTER"/>
    <property type="match status" value="1"/>
</dbReference>
<dbReference type="Proteomes" id="UP000011688">
    <property type="component" value="Unassembled WGS sequence"/>
</dbReference>
<dbReference type="Pfam" id="PF01943">
    <property type="entry name" value="Polysacc_synt"/>
    <property type="match status" value="1"/>
</dbReference>
<feature type="transmembrane region" description="Helical" evidence="6">
    <location>
        <begin position="435"/>
        <end position="454"/>
    </location>
</feature>
<feature type="transmembrane region" description="Helical" evidence="6">
    <location>
        <begin position="374"/>
        <end position="395"/>
    </location>
</feature>
<keyword evidence="8" id="KW-1185">Reference proteome</keyword>
<dbReference type="InterPro" id="IPR002797">
    <property type="entry name" value="Polysacc_synth"/>
</dbReference>
<dbReference type="eggNOG" id="arCOG02209">
    <property type="taxonomic scope" value="Archaea"/>
</dbReference>
<dbReference type="CDD" id="cd13128">
    <property type="entry name" value="MATE_Wzx_like"/>
    <property type="match status" value="1"/>
</dbReference>
<dbReference type="InterPro" id="IPR050833">
    <property type="entry name" value="Poly_Biosynth_Transport"/>
</dbReference>
<feature type="transmembrane region" description="Helical" evidence="6">
    <location>
        <begin position="282"/>
        <end position="301"/>
    </location>
</feature>